<dbReference type="GO" id="GO:0003676">
    <property type="term" value="F:nucleic acid binding"/>
    <property type="evidence" value="ECO:0007669"/>
    <property type="project" value="InterPro"/>
</dbReference>
<dbReference type="HAMAP" id="MF_00048">
    <property type="entry name" value="UPF0102"/>
    <property type="match status" value="1"/>
</dbReference>
<evidence type="ECO:0000256" key="1">
    <source>
        <dbReference type="ARBA" id="ARBA00006738"/>
    </source>
</evidence>
<dbReference type="SUPFAM" id="SSF52980">
    <property type="entry name" value="Restriction endonuclease-like"/>
    <property type="match status" value="1"/>
</dbReference>
<dbReference type="Pfam" id="PF02021">
    <property type="entry name" value="UPF0102"/>
    <property type="match status" value="1"/>
</dbReference>
<proteinExistence type="inferred from homology"/>
<organism evidence="3 4">
    <name type="scientific">Brachyspira pilosicoli P43/6/78</name>
    <dbReference type="NCBI Taxonomy" id="1042417"/>
    <lineage>
        <taxon>Bacteria</taxon>
        <taxon>Pseudomonadati</taxon>
        <taxon>Spirochaetota</taxon>
        <taxon>Spirochaetia</taxon>
        <taxon>Brachyspirales</taxon>
        <taxon>Brachyspiraceae</taxon>
        <taxon>Brachyspira</taxon>
    </lineage>
</organism>
<evidence type="ECO:0000313" key="3">
    <source>
        <dbReference type="EMBL" id="AGA67338.1"/>
    </source>
</evidence>
<dbReference type="CDD" id="cd20736">
    <property type="entry name" value="PoNe_Nuclease"/>
    <property type="match status" value="1"/>
</dbReference>
<keyword evidence="3" id="KW-0540">Nuclease</keyword>
<dbReference type="GeneID" id="56439412"/>
<reference evidence="3 4" key="1">
    <citation type="journal article" date="2013" name="Genome Announc.">
        <title>Complete Genome Sequence of the Porcine Strain Brachyspira pilosicoli P43/6/78(T.).</title>
        <authorList>
            <person name="Lin C."/>
            <person name="den Bakker H.C."/>
            <person name="Suzuki H."/>
            <person name="Lefebure T."/>
            <person name="Ponnala L."/>
            <person name="Sun Q."/>
            <person name="Stanhope M.J."/>
            <person name="Wiedmann M."/>
            <person name="Duhamel G.E."/>
        </authorList>
    </citation>
    <scope>NUCLEOTIDE SEQUENCE [LARGE SCALE GENOMIC DNA]</scope>
    <source>
        <strain evidence="3 4">P43/6/78</strain>
    </source>
</reference>
<protein>
    <recommendedName>
        <fullName evidence="2">UPF0102 protein BPP43_10870</fullName>
    </recommendedName>
</protein>
<dbReference type="Gene3D" id="3.40.1350.10">
    <property type="match status" value="1"/>
</dbReference>
<evidence type="ECO:0000256" key="2">
    <source>
        <dbReference type="HAMAP-Rule" id="MF_00048"/>
    </source>
</evidence>
<dbReference type="KEGG" id="bpip:BPP43_10870"/>
<evidence type="ECO:0000313" key="4">
    <source>
        <dbReference type="Proteomes" id="UP000010793"/>
    </source>
</evidence>
<dbReference type="AlphaFoldDB" id="A0A3B6VNM6"/>
<comment type="similarity">
    <text evidence="1 2">Belongs to the UPF0102 family.</text>
</comment>
<name>A0A3B6VNM6_BRAPL</name>
<keyword evidence="3" id="KW-0378">Hydrolase</keyword>
<keyword evidence="4" id="KW-1185">Reference proteome</keyword>
<dbReference type="InterPro" id="IPR003509">
    <property type="entry name" value="UPF0102_YraN-like"/>
</dbReference>
<accession>A0A3B6VNM6</accession>
<dbReference type="RefSeq" id="WP_013243797.1">
    <property type="nucleotide sequence ID" value="NC_019908.1"/>
</dbReference>
<keyword evidence="3" id="KW-0255">Endonuclease</keyword>
<dbReference type="InterPro" id="IPR011856">
    <property type="entry name" value="tRNA_endonuc-like_dom_sf"/>
</dbReference>
<dbReference type="EMBL" id="CP002873">
    <property type="protein sequence ID" value="AGA67338.1"/>
    <property type="molecule type" value="Genomic_DNA"/>
</dbReference>
<gene>
    <name evidence="3" type="ORF">BPP43_10870</name>
</gene>
<dbReference type="PANTHER" id="PTHR34039:SF1">
    <property type="entry name" value="UPF0102 PROTEIN YRAN"/>
    <property type="match status" value="1"/>
</dbReference>
<sequence>MKSKKEIGNLGEDIALNYLENLGYELLERNYKSSITRGEIDLIMTKGVVIVFVEVKYRRQGSFGYAADAITERKKQKLYETAEEYLIKKGLSLSQKCSFGAVLIDDTNYSREISFVEDIFI</sequence>
<dbReference type="NCBIfam" id="NF009150">
    <property type="entry name" value="PRK12497.1-3"/>
    <property type="match status" value="1"/>
</dbReference>
<dbReference type="InterPro" id="IPR011335">
    <property type="entry name" value="Restrct_endonuc-II-like"/>
</dbReference>
<dbReference type="GO" id="GO:0004519">
    <property type="term" value="F:endonuclease activity"/>
    <property type="evidence" value="ECO:0007669"/>
    <property type="project" value="UniProtKB-KW"/>
</dbReference>
<dbReference type="PANTHER" id="PTHR34039">
    <property type="entry name" value="UPF0102 PROTEIN YRAN"/>
    <property type="match status" value="1"/>
</dbReference>
<dbReference type="NCBIfam" id="TIGR00252">
    <property type="entry name" value="YraN family protein"/>
    <property type="match status" value="1"/>
</dbReference>
<dbReference type="Proteomes" id="UP000010793">
    <property type="component" value="Chromosome"/>
</dbReference>